<reference evidence="1 2" key="2">
    <citation type="journal article" date="2022" name="Mol. Ecol. Resour.">
        <title>The genomes of chicory, endive, great burdock and yacon provide insights into Asteraceae paleo-polyploidization history and plant inulin production.</title>
        <authorList>
            <person name="Fan W."/>
            <person name="Wang S."/>
            <person name="Wang H."/>
            <person name="Wang A."/>
            <person name="Jiang F."/>
            <person name="Liu H."/>
            <person name="Zhao H."/>
            <person name="Xu D."/>
            <person name="Zhang Y."/>
        </authorList>
    </citation>
    <scope>NUCLEOTIDE SEQUENCE [LARGE SCALE GENOMIC DNA]</scope>
    <source>
        <strain evidence="2">cv. Yunnan</strain>
        <tissue evidence="1">Leaves</tissue>
    </source>
</reference>
<accession>A0ACB8XYB8</accession>
<name>A0ACB8XYB8_9ASTR</name>
<dbReference type="EMBL" id="CM042046">
    <property type="protein sequence ID" value="KAI3676319.1"/>
    <property type="molecule type" value="Genomic_DNA"/>
</dbReference>
<dbReference type="Proteomes" id="UP001056120">
    <property type="component" value="Linkage Group LG29"/>
</dbReference>
<keyword evidence="2" id="KW-1185">Reference proteome</keyword>
<evidence type="ECO:0000313" key="1">
    <source>
        <dbReference type="EMBL" id="KAI3676319.1"/>
    </source>
</evidence>
<comment type="caution">
    <text evidence="1">The sequence shown here is derived from an EMBL/GenBank/DDBJ whole genome shotgun (WGS) entry which is preliminary data.</text>
</comment>
<organism evidence="1 2">
    <name type="scientific">Smallanthus sonchifolius</name>
    <dbReference type="NCBI Taxonomy" id="185202"/>
    <lineage>
        <taxon>Eukaryota</taxon>
        <taxon>Viridiplantae</taxon>
        <taxon>Streptophyta</taxon>
        <taxon>Embryophyta</taxon>
        <taxon>Tracheophyta</taxon>
        <taxon>Spermatophyta</taxon>
        <taxon>Magnoliopsida</taxon>
        <taxon>eudicotyledons</taxon>
        <taxon>Gunneridae</taxon>
        <taxon>Pentapetalae</taxon>
        <taxon>asterids</taxon>
        <taxon>campanulids</taxon>
        <taxon>Asterales</taxon>
        <taxon>Asteraceae</taxon>
        <taxon>Asteroideae</taxon>
        <taxon>Heliantheae alliance</taxon>
        <taxon>Millerieae</taxon>
        <taxon>Smallanthus</taxon>
    </lineage>
</organism>
<evidence type="ECO:0000313" key="2">
    <source>
        <dbReference type="Proteomes" id="UP001056120"/>
    </source>
</evidence>
<reference evidence="2" key="1">
    <citation type="journal article" date="2022" name="Mol. Ecol. Resour.">
        <title>The genomes of chicory, endive, great burdock and yacon provide insights into Asteraceae palaeo-polyploidization history and plant inulin production.</title>
        <authorList>
            <person name="Fan W."/>
            <person name="Wang S."/>
            <person name="Wang H."/>
            <person name="Wang A."/>
            <person name="Jiang F."/>
            <person name="Liu H."/>
            <person name="Zhao H."/>
            <person name="Xu D."/>
            <person name="Zhang Y."/>
        </authorList>
    </citation>
    <scope>NUCLEOTIDE SEQUENCE [LARGE SCALE GENOMIC DNA]</scope>
    <source>
        <strain evidence="2">cv. Yunnan</strain>
    </source>
</reference>
<gene>
    <name evidence="1" type="ORF">L1987_85925</name>
</gene>
<proteinExistence type="predicted"/>
<protein>
    <submittedName>
        <fullName evidence="1">Uncharacterized protein</fullName>
    </submittedName>
</protein>
<sequence>MKIITEHPSSFDRCCTGYGSGRSSDTISSTVCLHSSTIRLTREYLQLSACGLWVGLVFSTAVKKPTRQVSDPELHSILQARSKRTRDEIQLRTKVHKPRKRKKIMQMQKKYTWLLKIGFFLV</sequence>